<sequence>MIKCIIIAIIIKLINTLPYCSDININKPCIYNGPIQKRIFVLKSLTPNENKTTEEINEENWHNVNKGFIHYFYRSSVTGSGPTASNGPKEAVTEDSSTVGPNTVTEENTSTPGKGANSMPMECNSSNIEEYPSGVGRGPHSVTGKTKLINIKLHNGILIPHLRHVQYALNMGVGTPKQEINPIIDTGSTNTWVISQNCISNTCEGVASFNSKKSETFNPINEGLKIKFGTGIIKGVLGIDNITIGNDIIKQQIFGLVNEENSNIFNVIKFQGIIGLGFPKLAFDHHTSLYDNYSKQINADLIFSLYFSNQYSYLMMGGIDKRFYKGDLYMLPVIRELYWEIKLYELWIGNIKLCCNNESYIIFDSGTSFNTMPHTEFLLFKQYIKPKYCNGLENIYEEYPIIKYKLEGGIEINIEPQEYIFLHKDKCRIAYMQIDVPSSYGRAFILGTQAFMTHYYTVYQRQPPMVRYGACSNSNSTKTGSLTPQRGFLTSERGLFSYTSYLPLVVIYLQYLVLFPGSI</sequence>
<dbReference type="OrthoDB" id="771136at2759"/>
<dbReference type="InParanoid" id="Q4UHM4"/>
<dbReference type="FunFam" id="2.40.70.10:FF:000115">
    <property type="entry name" value="Lysosomal aspartic protease"/>
    <property type="match status" value="1"/>
</dbReference>
<dbReference type="VEuPathDB" id="PiroplasmaDB:TA02750"/>
<feature type="active site" evidence="5">
    <location>
        <position position="185"/>
    </location>
</feature>
<dbReference type="AlphaFoldDB" id="Q4UHM4"/>
<dbReference type="CDD" id="cd05471">
    <property type="entry name" value="pepsin_like"/>
    <property type="match status" value="1"/>
</dbReference>
<feature type="domain" description="Peptidase A1" evidence="9">
    <location>
        <begin position="167"/>
        <end position="469"/>
    </location>
</feature>
<evidence type="ECO:0000256" key="4">
    <source>
        <dbReference type="ARBA" id="ARBA00022801"/>
    </source>
</evidence>
<gene>
    <name evidence="10" type="ORF">TA02750</name>
</gene>
<dbReference type="eggNOG" id="KOG1339">
    <property type="taxonomic scope" value="Eukaryota"/>
</dbReference>
<keyword evidence="3" id="KW-0064">Aspartyl protease</keyword>
<keyword evidence="4 10" id="KW-0378">Hydrolase</keyword>
<dbReference type="GO" id="GO:0016485">
    <property type="term" value="P:protein processing"/>
    <property type="evidence" value="ECO:0007669"/>
    <property type="project" value="UniProtKB-ARBA"/>
</dbReference>
<dbReference type="EC" id="3.4.23.1" evidence="10"/>
<feature type="compositionally biased region" description="Polar residues" evidence="7">
    <location>
        <begin position="94"/>
        <end position="112"/>
    </location>
</feature>
<dbReference type="Gene3D" id="2.40.70.10">
    <property type="entry name" value="Acid Proteases"/>
    <property type="match status" value="2"/>
</dbReference>
<dbReference type="Pfam" id="PF00026">
    <property type="entry name" value="Asp"/>
    <property type="match status" value="1"/>
</dbReference>
<feature type="signal peptide" evidence="8">
    <location>
        <begin position="1"/>
        <end position="16"/>
    </location>
</feature>
<dbReference type="InterPro" id="IPR021109">
    <property type="entry name" value="Peptidase_aspartic_dom_sf"/>
</dbReference>
<evidence type="ECO:0000256" key="3">
    <source>
        <dbReference type="ARBA" id="ARBA00022750"/>
    </source>
</evidence>
<keyword evidence="8" id="KW-0732">Signal</keyword>
<feature type="active site" evidence="5">
    <location>
        <position position="364"/>
    </location>
</feature>
<evidence type="ECO:0000256" key="1">
    <source>
        <dbReference type="ARBA" id="ARBA00007447"/>
    </source>
</evidence>
<feature type="chain" id="PRO_5004245046" evidence="8">
    <location>
        <begin position="17"/>
        <end position="519"/>
    </location>
</feature>
<evidence type="ECO:0000313" key="10">
    <source>
        <dbReference type="EMBL" id="CAI73415.1"/>
    </source>
</evidence>
<keyword evidence="11" id="KW-1185">Reference proteome</keyword>
<protein>
    <submittedName>
        <fullName evidence="10">Pepsinogen, putative</fullName>
        <ecNumber evidence="10">3.4.23.1</ecNumber>
    </submittedName>
</protein>
<evidence type="ECO:0000256" key="2">
    <source>
        <dbReference type="ARBA" id="ARBA00022670"/>
    </source>
</evidence>
<dbReference type="InterPro" id="IPR001461">
    <property type="entry name" value="Aspartic_peptidase_A1"/>
</dbReference>
<evidence type="ECO:0000256" key="8">
    <source>
        <dbReference type="SAM" id="SignalP"/>
    </source>
</evidence>
<dbReference type="PROSITE" id="PS51767">
    <property type="entry name" value="PEPTIDASE_A1"/>
    <property type="match status" value="1"/>
</dbReference>
<dbReference type="RefSeq" id="XP_954092.1">
    <property type="nucleotide sequence ID" value="XM_948999.1"/>
</dbReference>
<evidence type="ECO:0000256" key="5">
    <source>
        <dbReference type="PIRSR" id="PIRSR601461-1"/>
    </source>
</evidence>
<dbReference type="OMA" id="ACEVHNQ"/>
<dbReference type="PANTHER" id="PTHR47966:SF51">
    <property type="entry name" value="BETA-SITE APP-CLEAVING ENZYME, ISOFORM A-RELATED"/>
    <property type="match status" value="1"/>
</dbReference>
<dbReference type="Proteomes" id="UP000001950">
    <property type="component" value="Chromosome 1"/>
</dbReference>
<evidence type="ECO:0000313" key="11">
    <source>
        <dbReference type="Proteomes" id="UP000001950"/>
    </source>
</evidence>
<keyword evidence="6" id="KW-1015">Disulfide bond</keyword>
<dbReference type="SUPFAM" id="SSF50630">
    <property type="entry name" value="Acid proteases"/>
    <property type="match status" value="1"/>
</dbReference>
<evidence type="ECO:0000256" key="6">
    <source>
        <dbReference type="PIRSR" id="PIRSR601461-2"/>
    </source>
</evidence>
<evidence type="ECO:0000259" key="9">
    <source>
        <dbReference type="PROSITE" id="PS51767"/>
    </source>
</evidence>
<accession>Q4UHM4</accession>
<proteinExistence type="inferred from homology"/>
<dbReference type="EMBL" id="CR940347">
    <property type="protein sequence ID" value="CAI73415.1"/>
    <property type="molecule type" value="Genomic_DNA"/>
</dbReference>
<feature type="region of interest" description="Disordered" evidence="7">
    <location>
        <begin position="80"/>
        <end position="119"/>
    </location>
</feature>
<dbReference type="InterPro" id="IPR033121">
    <property type="entry name" value="PEPTIDASE_A1"/>
</dbReference>
<dbReference type="GeneID" id="3863964"/>
<organism evidence="10 11">
    <name type="scientific">Theileria annulata</name>
    <dbReference type="NCBI Taxonomy" id="5874"/>
    <lineage>
        <taxon>Eukaryota</taxon>
        <taxon>Sar</taxon>
        <taxon>Alveolata</taxon>
        <taxon>Apicomplexa</taxon>
        <taxon>Aconoidasida</taxon>
        <taxon>Piroplasmida</taxon>
        <taxon>Theileriidae</taxon>
        <taxon>Theileria</taxon>
    </lineage>
</organism>
<dbReference type="PANTHER" id="PTHR47966">
    <property type="entry name" value="BETA-SITE APP-CLEAVING ENZYME, ISOFORM A-RELATED"/>
    <property type="match status" value="1"/>
</dbReference>
<evidence type="ECO:0000256" key="7">
    <source>
        <dbReference type="SAM" id="MobiDB-lite"/>
    </source>
</evidence>
<keyword evidence="2" id="KW-0645">Protease</keyword>
<dbReference type="InterPro" id="IPR034164">
    <property type="entry name" value="Pepsin-like_dom"/>
</dbReference>
<name>Q4UHM4_THEAN</name>
<feature type="disulfide bond" evidence="6">
    <location>
        <begin position="198"/>
        <end position="203"/>
    </location>
</feature>
<dbReference type="GO" id="GO:0004190">
    <property type="term" value="F:aspartic-type endopeptidase activity"/>
    <property type="evidence" value="ECO:0007669"/>
    <property type="project" value="UniProtKB-KW"/>
</dbReference>
<reference evidence="10 11" key="1">
    <citation type="journal article" date="2005" name="Science">
        <title>Genome of the host-cell transforming parasite Theileria annulata compared with T. parva.</title>
        <authorList>
            <person name="Pain A."/>
            <person name="Renauld H."/>
            <person name="Berriman M."/>
            <person name="Murphy L."/>
            <person name="Yeats C.A."/>
            <person name="Weir W."/>
            <person name="Kerhornou A."/>
            <person name="Aslett M."/>
            <person name="Bishop R."/>
            <person name="Bouchier C."/>
            <person name="Cochet M."/>
            <person name="Coulson R.M.R."/>
            <person name="Cronin A."/>
            <person name="de Villiers E.P."/>
            <person name="Fraser A."/>
            <person name="Fosker N."/>
            <person name="Gardner M."/>
            <person name="Goble A."/>
            <person name="Griffiths-Jones S."/>
            <person name="Harris D.E."/>
            <person name="Katzer F."/>
            <person name="Larke N."/>
            <person name="Lord A."/>
            <person name="Maser P."/>
            <person name="McKellar S."/>
            <person name="Mooney P."/>
            <person name="Morton F."/>
            <person name="Nene V."/>
            <person name="O'Neil S."/>
            <person name="Price C."/>
            <person name="Quail M.A."/>
            <person name="Rabbinowitsch E."/>
            <person name="Rawlings N.D."/>
            <person name="Rutter S."/>
            <person name="Saunders D."/>
            <person name="Seeger K."/>
            <person name="Shah T."/>
            <person name="Squares R."/>
            <person name="Squares S."/>
            <person name="Tivey A."/>
            <person name="Walker A.R."/>
            <person name="Woodward J."/>
            <person name="Dobbelaere D.A.E."/>
            <person name="Langsley G."/>
            <person name="Rajandream M.A."/>
            <person name="McKeever D."/>
            <person name="Shiels B."/>
            <person name="Tait A."/>
            <person name="Barrell B.G."/>
            <person name="Hall N."/>
        </authorList>
    </citation>
    <scope>NUCLEOTIDE SEQUENCE [LARGE SCALE GENOMIC DNA]</scope>
    <source>
        <strain evidence="11">Ankara</strain>
    </source>
</reference>
<dbReference type="PRINTS" id="PR00792">
    <property type="entry name" value="PEPSIN"/>
</dbReference>
<comment type="similarity">
    <text evidence="1">Belongs to the peptidase A1 family.</text>
</comment>
<dbReference type="STRING" id="5874.Q4UHM4"/>
<dbReference type="KEGG" id="tan:TA02750"/>